<dbReference type="AlphaFoldDB" id="A0A1T4MPW7"/>
<gene>
    <name evidence="2" type="ORF">SAMN02745152_00946</name>
</gene>
<feature type="transmembrane region" description="Helical" evidence="1">
    <location>
        <begin position="50"/>
        <end position="69"/>
    </location>
</feature>
<feature type="transmembrane region" description="Helical" evidence="1">
    <location>
        <begin position="81"/>
        <end position="99"/>
    </location>
</feature>
<evidence type="ECO:0000313" key="2">
    <source>
        <dbReference type="EMBL" id="SJZ68877.1"/>
    </source>
</evidence>
<keyword evidence="1" id="KW-1133">Transmembrane helix</keyword>
<dbReference type="GeneID" id="303367200"/>
<evidence type="ECO:0000256" key="1">
    <source>
        <dbReference type="SAM" id="Phobius"/>
    </source>
</evidence>
<organism evidence="2 3">
    <name type="scientific">Treponema berlinense</name>
    <dbReference type="NCBI Taxonomy" id="225004"/>
    <lineage>
        <taxon>Bacteria</taxon>
        <taxon>Pseudomonadati</taxon>
        <taxon>Spirochaetota</taxon>
        <taxon>Spirochaetia</taxon>
        <taxon>Spirochaetales</taxon>
        <taxon>Treponemataceae</taxon>
        <taxon>Treponema</taxon>
    </lineage>
</organism>
<accession>A0A1T4MPW7</accession>
<name>A0A1T4MPW7_9SPIR</name>
<dbReference type="Proteomes" id="UP000190395">
    <property type="component" value="Unassembled WGS sequence"/>
</dbReference>
<protein>
    <recommendedName>
        <fullName evidence="4">DoxX protein</fullName>
    </recommendedName>
</protein>
<dbReference type="STRING" id="225004.SAMN02745152_00946"/>
<keyword evidence="1" id="KW-0472">Membrane</keyword>
<dbReference type="EMBL" id="FUXC01000004">
    <property type="protein sequence ID" value="SJZ68877.1"/>
    <property type="molecule type" value="Genomic_DNA"/>
</dbReference>
<proteinExistence type="predicted"/>
<evidence type="ECO:0000313" key="3">
    <source>
        <dbReference type="Proteomes" id="UP000190395"/>
    </source>
</evidence>
<evidence type="ECO:0008006" key="4">
    <source>
        <dbReference type="Google" id="ProtNLM"/>
    </source>
</evidence>
<sequence length="130" mass="14177">MAKKSFSVEKLIIQLSLGLLLAVGGIWGLQGGGDFGINSLKSVFSGSAENIAVIVFSIIELLAGIYLVLELFIGSLGKFKSILMLIIMIVWIVAIVLSDFIDGNFHNFMKWLWNFAGHLVVLGSILFCKN</sequence>
<feature type="transmembrane region" description="Helical" evidence="1">
    <location>
        <begin position="111"/>
        <end position="128"/>
    </location>
</feature>
<dbReference type="RefSeq" id="WP_078930694.1">
    <property type="nucleotide sequence ID" value="NZ_CAMCOW010000065.1"/>
</dbReference>
<reference evidence="2 3" key="1">
    <citation type="submission" date="2017-02" db="EMBL/GenBank/DDBJ databases">
        <authorList>
            <person name="Peterson S.W."/>
        </authorList>
    </citation>
    <scope>NUCLEOTIDE SEQUENCE [LARGE SCALE GENOMIC DNA]</scope>
    <source>
        <strain evidence="2 3">ATCC BAA-909</strain>
    </source>
</reference>
<feature type="transmembrane region" description="Helical" evidence="1">
    <location>
        <begin position="12"/>
        <end position="30"/>
    </location>
</feature>
<keyword evidence="1" id="KW-0812">Transmembrane</keyword>
<keyword evidence="3" id="KW-1185">Reference proteome</keyword>